<dbReference type="Pfam" id="PF13116">
    <property type="entry name" value="YhdP"/>
    <property type="match status" value="1"/>
</dbReference>
<protein>
    <recommendedName>
        <fullName evidence="1">YhdP central domain-containing protein</fullName>
    </recommendedName>
</protein>
<feature type="domain" description="YhdP central" evidence="1">
    <location>
        <begin position="2"/>
        <end position="61"/>
    </location>
</feature>
<gene>
    <name evidence="2" type="ORF">BBW68_10415</name>
</gene>
<comment type="caution">
    <text evidence="2">The sequence shown here is derived from an EMBL/GenBank/DDBJ whole genome shotgun (WGS) entry which is preliminary data.</text>
</comment>
<evidence type="ECO:0000259" key="1">
    <source>
        <dbReference type="Pfam" id="PF13116"/>
    </source>
</evidence>
<dbReference type="InterPro" id="IPR011836">
    <property type="entry name" value="YhdP"/>
</dbReference>
<sequence length="63" mass="6787">MLLTGATLVVVTALLVSGLRLLMPHLNGWRTTVLEHISSATGVLVQASLLEGSWENYDPRLDG</sequence>
<dbReference type="AlphaFoldDB" id="A0A1E7Z0V6"/>
<dbReference type="EMBL" id="MAYS01000277">
    <property type="protein sequence ID" value="OFC62245.1"/>
    <property type="molecule type" value="Genomic_DNA"/>
</dbReference>
<proteinExistence type="predicted"/>
<evidence type="ECO:0000313" key="2">
    <source>
        <dbReference type="EMBL" id="OFC62245.1"/>
    </source>
</evidence>
<organism evidence="2 3">
    <name type="scientific">Candidatus Erwinia dacicola</name>
    <dbReference type="NCBI Taxonomy" id="252393"/>
    <lineage>
        <taxon>Bacteria</taxon>
        <taxon>Pseudomonadati</taxon>
        <taxon>Pseudomonadota</taxon>
        <taxon>Gammaproteobacteria</taxon>
        <taxon>Enterobacterales</taxon>
        <taxon>Erwiniaceae</taxon>
        <taxon>Erwinia</taxon>
    </lineage>
</organism>
<dbReference type="PANTHER" id="PTHR38690">
    <property type="entry name" value="PROTEASE-RELATED"/>
    <property type="match status" value="1"/>
</dbReference>
<dbReference type="PANTHER" id="PTHR38690:SF1">
    <property type="entry name" value="PROTEASE"/>
    <property type="match status" value="1"/>
</dbReference>
<reference evidence="2 3" key="1">
    <citation type="submission" date="2016-07" db="EMBL/GenBank/DDBJ databases">
        <authorList>
            <person name="Yuval B."/>
        </authorList>
    </citation>
    <scope>NUCLEOTIDE SEQUENCE [LARGE SCALE GENOMIC DNA]</scope>
    <source>
        <strain evidence="2 3">IL</strain>
    </source>
</reference>
<dbReference type="InterPro" id="IPR025263">
    <property type="entry name" value="YhdP_central"/>
</dbReference>
<dbReference type="Proteomes" id="UP000243534">
    <property type="component" value="Unassembled WGS sequence"/>
</dbReference>
<accession>A0A1E7Z0V6</accession>
<name>A0A1E7Z0V6_9GAMM</name>
<evidence type="ECO:0000313" key="3">
    <source>
        <dbReference type="Proteomes" id="UP000243534"/>
    </source>
</evidence>